<dbReference type="STRING" id="657014.SAMN04488092_103173"/>
<dbReference type="OrthoDB" id="118609at2"/>
<dbReference type="PIRSF" id="PIRSF034110">
    <property type="entry name" value="DUF1203"/>
    <property type="match status" value="1"/>
</dbReference>
<proteinExistence type="predicted"/>
<reference evidence="1 2" key="1">
    <citation type="submission" date="2016-10" db="EMBL/GenBank/DDBJ databases">
        <authorList>
            <person name="de Groot N.N."/>
        </authorList>
    </citation>
    <scope>NUCLEOTIDE SEQUENCE [LARGE SCALE GENOMIC DNA]</scope>
    <source>
        <strain evidence="1 2">DSM 22007</strain>
    </source>
</reference>
<protein>
    <recommendedName>
        <fullName evidence="3">DUF1203 domain-containing protein</fullName>
    </recommendedName>
</protein>
<dbReference type="InterPro" id="IPR009593">
    <property type="entry name" value="DUF1203"/>
</dbReference>
<accession>A0A1H9CAW3</accession>
<organism evidence="1 2">
    <name type="scientific">Thalassovita taeanensis</name>
    <dbReference type="NCBI Taxonomy" id="657014"/>
    <lineage>
        <taxon>Bacteria</taxon>
        <taxon>Pseudomonadati</taxon>
        <taxon>Pseudomonadota</taxon>
        <taxon>Alphaproteobacteria</taxon>
        <taxon>Rhodobacterales</taxon>
        <taxon>Roseobacteraceae</taxon>
        <taxon>Thalassovita</taxon>
    </lineage>
</organism>
<keyword evidence="2" id="KW-1185">Reference proteome</keyword>
<dbReference type="RefSeq" id="WP_090268890.1">
    <property type="nucleotide sequence ID" value="NZ_FOEP01000003.1"/>
</dbReference>
<gene>
    <name evidence="1" type="ORF">SAMN04488092_103173</name>
</gene>
<evidence type="ECO:0000313" key="1">
    <source>
        <dbReference type="EMBL" id="SEP97828.1"/>
    </source>
</evidence>
<dbReference type="Pfam" id="PF06718">
    <property type="entry name" value="DUF1203"/>
    <property type="match status" value="1"/>
</dbReference>
<dbReference type="Proteomes" id="UP000198634">
    <property type="component" value="Unassembled WGS sequence"/>
</dbReference>
<dbReference type="EMBL" id="FOEP01000003">
    <property type="protein sequence ID" value="SEP97828.1"/>
    <property type="molecule type" value="Genomic_DNA"/>
</dbReference>
<evidence type="ECO:0000313" key="2">
    <source>
        <dbReference type="Proteomes" id="UP000198634"/>
    </source>
</evidence>
<sequence length="171" mass="18497">MAMTFVALPTEVVRAYQQGAHDANGQVPERAVSEGGGNPCRHCLRMIAEGAGMLILAHRPFPAPQPYAEVGPIFLCAEPCARGGGEAVPEMLASPEYIVRGYGPDDRIIYGTGAVVPTEAISARAEAHLADPRVAYVHVRSARNNCYQLRVDRAQDAFGESILIRKKREAR</sequence>
<name>A0A1H9CAW3_9RHOB</name>
<evidence type="ECO:0008006" key="3">
    <source>
        <dbReference type="Google" id="ProtNLM"/>
    </source>
</evidence>
<dbReference type="AlphaFoldDB" id="A0A1H9CAW3"/>